<keyword evidence="3" id="KW-1185">Reference proteome</keyword>
<evidence type="ECO:0000313" key="2">
    <source>
        <dbReference type="EMBL" id="RAH75877.1"/>
    </source>
</evidence>
<keyword evidence="1" id="KW-1133">Transmembrane helix</keyword>
<reference evidence="2 3" key="1">
    <citation type="submission" date="2018-02" db="EMBL/GenBank/DDBJ databases">
        <title>The genomes of Aspergillus section Nigri reveals drivers in fungal speciation.</title>
        <authorList>
            <consortium name="DOE Joint Genome Institute"/>
            <person name="Vesth T.C."/>
            <person name="Nybo J."/>
            <person name="Theobald S."/>
            <person name="Brandl J."/>
            <person name="Frisvad J.C."/>
            <person name="Nielsen K.F."/>
            <person name="Lyhne E.K."/>
            <person name="Kogle M.E."/>
            <person name="Kuo A."/>
            <person name="Riley R."/>
            <person name="Clum A."/>
            <person name="Nolan M."/>
            <person name="Lipzen A."/>
            <person name="Salamov A."/>
            <person name="Henrissat B."/>
            <person name="Wiebenga A."/>
            <person name="De vries R.P."/>
            <person name="Grigoriev I.V."/>
            <person name="Mortensen U.H."/>
            <person name="Andersen M.R."/>
            <person name="Baker S.E."/>
        </authorList>
    </citation>
    <scope>NUCLEOTIDE SEQUENCE [LARGE SCALE GENOMIC DNA]</scope>
    <source>
        <strain evidence="2 3">CBS 114.51</strain>
    </source>
</reference>
<accession>A0A8T8WJF9</accession>
<name>A0A8T8WJF9_ASPJA</name>
<dbReference type="EMBL" id="KZ824902">
    <property type="protein sequence ID" value="RAH75877.1"/>
    <property type="molecule type" value="Genomic_DNA"/>
</dbReference>
<dbReference type="Proteomes" id="UP000249497">
    <property type="component" value="Unassembled WGS sequence"/>
</dbReference>
<proteinExistence type="predicted"/>
<keyword evidence="1" id="KW-0472">Membrane</keyword>
<evidence type="ECO:0000313" key="3">
    <source>
        <dbReference type="Proteomes" id="UP000249497"/>
    </source>
</evidence>
<keyword evidence="1" id="KW-0812">Transmembrane</keyword>
<organism evidence="2 3">
    <name type="scientific">Aspergillus japonicus CBS 114.51</name>
    <dbReference type="NCBI Taxonomy" id="1448312"/>
    <lineage>
        <taxon>Eukaryota</taxon>
        <taxon>Fungi</taxon>
        <taxon>Dikarya</taxon>
        <taxon>Ascomycota</taxon>
        <taxon>Pezizomycotina</taxon>
        <taxon>Eurotiomycetes</taxon>
        <taxon>Eurotiomycetidae</taxon>
        <taxon>Eurotiales</taxon>
        <taxon>Aspergillaceae</taxon>
        <taxon>Aspergillus</taxon>
        <taxon>Aspergillus subgen. Circumdati</taxon>
    </lineage>
</organism>
<feature type="transmembrane region" description="Helical" evidence="1">
    <location>
        <begin position="59"/>
        <end position="78"/>
    </location>
</feature>
<protein>
    <submittedName>
        <fullName evidence="2">Uncharacterized protein</fullName>
    </submittedName>
</protein>
<gene>
    <name evidence="2" type="ORF">BO86DRAFT_45332</name>
</gene>
<dbReference type="AlphaFoldDB" id="A0A8T8WJF9"/>
<dbReference type="RefSeq" id="XP_025521771.1">
    <property type="nucleotide sequence ID" value="XM_025676984.1"/>
</dbReference>
<sequence>MAHGYSDSQTLSAVVWSSVCRSPPNYPKSRLIGPPGWKLQIHQRHWAWSIPARICCSKIAAFSCVLLAAMSTSFFLSFRTQEWTNALGSIRNNH</sequence>
<evidence type="ECO:0000256" key="1">
    <source>
        <dbReference type="SAM" id="Phobius"/>
    </source>
</evidence>
<dbReference type="GeneID" id="37180677"/>